<accession>A0ACC5PV23</accession>
<evidence type="ECO:0000313" key="2">
    <source>
        <dbReference type="Proteomes" id="UP000610459"/>
    </source>
</evidence>
<gene>
    <name evidence="1" type="ORF">IFT41_23455</name>
</gene>
<proteinExistence type="predicted"/>
<protein>
    <submittedName>
        <fullName evidence="1">Uncharacterized protein</fullName>
    </submittedName>
</protein>
<organism evidence="1 2">
    <name type="scientific">Enterobacter agglomerans</name>
    <name type="common">Erwinia herbicola</name>
    <name type="synonym">Pantoea agglomerans</name>
    <dbReference type="NCBI Taxonomy" id="549"/>
    <lineage>
        <taxon>Bacteria</taxon>
        <taxon>Pseudomonadati</taxon>
        <taxon>Pseudomonadota</taxon>
        <taxon>Gammaproteobacteria</taxon>
        <taxon>Enterobacterales</taxon>
        <taxon>Erwiniaceae</taxon>
        <taxon>Pantoea</taxon>
        <taxon>Pantoea agglomerans group</taxon>
    </lineage>
</organism>
<keyword evidence="2" id="KW-1185">Reference proteome</keyword>
<name>A0ACC5PV23_ENTAG</name>
<dbReference type="Proteomes" id="UP000610459">
    <property type="component" value="Unassembled WGS sequence"/>
</dbReference>
<comment type="caution">
    <text evidence="1">The sequence shown here is derived from an EMBL/GenBank/DDBJ whole genome shotgun (WGS) entry which is preliminary data.</text>
</comment>
<reference evidence="1 2" key="1">
    <citation type="journal article" date="2020" name="FEMS Microbiol. Ecol.">
        <title>Temporal dynamics of bacterial communities during seed development and maturation.</title>
        <authorList>
            <person name="Chesneau G."/>
            <person name="Torres-Cortes G."/>
            <person name="Briand M."/>
            <person name="Darrasse A."/>
            <person name="Preveaux A."/>
            <person name="Marais C."/>
            <person name="Jacques M.A."/>
            <person name="Shade A."/>
            <person name="Barret M."/>
        </authorList>
    </citation>
    <scope>NUCLEOTIDE SEQUENCE [LARGE SCALE GENOMIC DNA]</scope>
    <source>
        <strain evidence="1 2">CFBP13709</strain>
    </source>
</reference>
<evidence type="ECO:0000313" key="1">
    <source>
        <dbReference type="EMBL" id="MBD8129057.1"/>
    </source>
</evidence>
<dbReference type="EMBL" id="JACYNR010000031">
    <property type="protein sequence ID" value="MBD8129057.1"/>
    <property type="molecule type" value="Genomic_DNA"/>
</dbReference>
<sequence>MKLSTAGIHHELLIQIPLKSILHIFQRGIDLGYIAAETTLAGGGKFTTLTPFTSEGTLPETLCMDCAIQALLQYRTGNKDFLPCDRRPRSFILEIIATQSYASPLH</sequence>